<evidence type="ECO:0000259" key="2">
    <source>
        <dbReference type="SMART" id="SM00597"/>
    </source>
</evidence>
<dbReference type="Pfam" id="PF05699">
    <property type="entry name" value="Dimer_Tnp_hAT"/>
    <property type="match status" value="1"/>
</dbReference>
<evidence type="ECO:0000313" key="3">
    <source>
        <dbReference type="EMBL" id="CAH0558722.1"/>
    </source>
</evidence>
<dbReference type="SUPFAM" id="SSF53098">
    <property type="entry name" value="Ribonuclease H-like"/>
    <property type="match status" value="1"/>
</dbReference>
<name>A0A9P0B861_BRAAE</name>
<evidence type="ECO:0000256" key="1">
    <source>
        <dbReference type="SAM" id="MobiDB-lite"/>
    </source>
</evidence>
<dbReference type="InterPro" id="IPR012337">
    <property type="entry name" value="RNaseH-like_sf"/>
</dbReference>
<dbReference type="InterPro" id="IPR006580">
    <property type="entry name" value="Znf_TTF"/>
</dbReference>
<feature type="region of interest" description="Disordered" evidence="1">
    <location>
        <begin position="1"/>
        <end position="47"/>
    </location>
</feature>
<feature type="compositionally biased region" description="Low complexity" evidence="1">
    <location>
        <begin position="29"/>
        <end position="40"/>
    </location>
</feature>
<keyword evidence="4" id="KW-1185">Reference proteome</keyword>
<organism evidence="3 4">
    <name type="scientific">Brassicogethes aeneus</name>
    <name type="common">Rape pollen beetle</name>
    <name type="synonym">Meligethes aeneus</name>
    <dbReference type="NCBI Taxonomy" id="1431903"/>
    <lineage>
        <taxon>Eukaryota</taxon>
        <taxon>Metazoa</taxon>
        <taxon>Ecdysozoa</taxon>
        <taxon>Arthropoda</taxon>
        <taxon>Hexapoda</taxon>
        <taxon>Insecta</taxon>
        <taxon>Pterygota</taxon>
        <taxon>Neoptera</taxon>
        <taxon>Endopterygota</taxon>
        <taxon>Coleoptera</taxon>
        <taxon>Polyphaga</taxon>
        <taxon>Cucujiformia</taxon>
        <taxon>Nitidulidae</taxon>
        <taxon>Meligethinae</taxon>
        <taxon>Brassicogethes</taxon>
    </lineage>
</organism>
<dbReference type="GO" id="GO:0046983">
    <property type="term" value="F:protein dimerization activity"/>
    <property type="evidence" value="ECO:0007669"/>
    <property type="project" value="InterPro"/>
</dbReference>
<dbReference type="Proteomes" id="UP001154078">
    <property type="component" value="Chromosome 6"/>
</dbReference>
<sequence>MDLRKFFKRKTTNEDCNNSSKKIGLQTHSSSPSPIPSTSSDLAHEDKSRQGTIAEMLPSVGQSEDIGNFVNASSIQDKQKYDLLKRPYKPSPDYDFKQDVELNKRPFIYKWFDQYDWLVYSKVLKGALCKYCVLFPPTLTHGSTLGAFVIRPFIKYKDFHMHSKNHSSSAWHKDSAIRAKNFIDVLSNKKPDILSLIDEGRKIFWKIGKKILPIIKTIVFCGTHDMPLRESNKNSGNFTDLLKFRIDAGDNTLESHLCNAAGNSKYTSHRIQNEIISLSGQKILTNIVEEANSYKYFSVMADETADISGHEQLSIGIRYVYEKNNKFTVKEEFLGFIKLEKLNADSIACSILEFLEKSGLNMDKLVGQGYDGCSTMAGQIHGVQKIIQDKYKKAFYFHCASHRLNLIINDIIVFFRESTLRRNLIPNIPLFCETRWTAKYKSLRVFAEHFNTIFKTLFDIKTGEIVMNSSTTKRAAQLWAAINSFTFVICLMVASKYSNILEPVANTLQGISINFVDVYYHINLITNTCEKHRLEVDMAFTETFANAFSTCETHNIELSKPRICERQTHRSNYESDSAKDYFKKSLFIPYLDHLIISLKTRFSQEHKIAFSLFNILPKNIKSLDIKSFAPKVGNLYNIENLESELNIWKEYVSQSQIDKSITIEDLIGHCTFFPAIKDSCMLLLTLPCTTCTIERSFSTLRRIKTWIRSTMGQDRLVGLALLSIHRKRVENISNFNNEILDQFCQSNRRLIFSLE</sequence>
<dbReference type="Pfam" id="PF14291">
    <property type="entry name" value="DUF4371"/>
    <property type="match status" value="1"/>
</dbReference>
<dbReference type="SMART" id="SM00597">
    <property type="entry name" value="ZnF_TTF"/>
    <property type="match status" value="1"/>
</dbReference>
<proteinExistence type="predicted"/>
<protein>
    <recommendedName>
        <fullName evidence="2">TTF-type domain-containing protein</fullName>
    </recommendedName>
</protein>
<dbReference type="PANTHER" id="PTHR45749:SF21">
    <property type="entry name" value="DUF4371 DOMAIN-CONTAINING PROTEIN"/>
    <property type="match status" value="1"/>
</dbReference>
<dbReference type="PANTHER" id="PTHR45749">
    <property type="match status" value="1"/>
</dbReference>
<dbReference type="OrthoDB" id="6601747at2759"/>
<dbReference type="InterPro" id="IPR025398">
    <property type="entry name" value="DUF4371"/>
</dbReference>
<accession>A0A9P0B861</accession>
<dbReference type="EMBL" id="OV121137">
    <property type="protein sequence ID" value="CAH0558722.1"/>
    <property type="molecule type" value="Genomic_DNA"/>
</dbReference>
<dbReference type="AlphaFoldDB" id="A0A9P0B861"/>
<dbReference type="InterPro" id="IPR008906">
    <property type="entry name" value="HATC_C_dom"/>
</dbReference>
<gene>
    <name evidence="3" type="ORF">MELIAE_LOCUS8986</name>
</gene>
<feature type="domain" description="TTF-type" evidence="2">
    <location>
        <begin position="103"/>
        <end position="183"/>
    </location>
</feature>
<evidence type="ECO:0000313" key="4">
    <source>
        <dbReference type="Proteomes" id="UP001154078"/>
    </source>
</evidence>
<reference evidence="3" key="1">
    <citation type="submission" date="2021-12" db="EMBL/GenBank/DDBJ databases">
        <authorList>
            <person name="King R."/>
        </authorList>
    </citation>
    <scope>NUCLEOTIDE SEQUENCE</scope>
</reference>
<feature type="compositionally biased region" description="Basic residues" evidence="1">
    <location>
        <begin position="1"/>
        <end position="10"/>
    </location>
</feature>